<organism evidence="1">
    <name type="scientific">Vecturithrix granuli</name>
    <dbReference type="NCBI Taxonomy" id="1499967"/>
    <lineage>
        <taxon>Bacteria</taxon>
        <taxon>Candidatus Moduliflexota</taxon>
        <taxon>Candidatus Vecturitrichia</taxon>
        <taxon>Candidatus Vecturitrichales</taxon>
        <taxon>Candidatus Vecturitrichaceae</taxon>
        <taxon>Candidatus Vecturithrix</taxon>
    </lineage>
</organism>
<accession>A0A081C8I8</accession>
<dbReference type="AlphaFoldDB" id="A0A081C8I8"/>
<gene>
    <name evidence="1" type="ORF">U27_00791</name>
</gene>
<dbReference type="Proteomes" id="UP000030661">
    <property type="component" value="Unassembled WGS sequence"/>
</dbReference>
<reference evidence="1" key="1">
    <citation type="journal article" date="2015" name="PeerJ">
        <title>First genomic representation of candidate bacterial phylum KSB3 points to enhanced environmental sensing as a trigger of wastewater bulking.</title>
        <authorList>
            <person name="Sekiguchi Y."/>
            <person name="Ohashi A."/>
            <person name="Parks D.H."/>
            <person name="Yamauchi T."/>
            <person name="Tyson G.W."/>
            <person name="Hugenholtz P."/>
        </authorList>
    </citation>
    <scope>NUCLEOTIDE SEQUENCE [LARGE SCALE GENOMIC DNA]</scope>
</reference>
<sequence length="29" mass="3317">MATMLSFDNHNNLVILTPKKDDKCLVKQV</sequence>
<name>A0A081C8I8_VECG1</name>
<dbReference type="EMBL" id="DF820475">
    <property type="protein sequence ID" value="GAK60893.1"/>
    <property type="molecule type" value="Genomic_DNA"/>
</dbReference>
<keyword evidence="2" id="KW-1185">Reference proteome</keyword>
<evidence type="ECO:0000313" key="1">
    <source>
        <dbReference type="EMBL" id="GAK60893.1"/>
    </source>
</evidence>
<dbReference type="HOGENOM" id="CLU_3408743_0_0_0"/>
<evidence type="ECO:0000313" key="2">
    <source>
        <dbReference type="Proteomes" id="UP000030661"/>
    </source>
</evidence>
<proteinExistence type="predicted"/>
<protein>
    <submittedName>
        <fullName evidence="1">Uncharacterized protein</fullName>
    </submittedName>
</protein>